<dbReference type="Proteomes" id="UP000633619">
    <property type="component" value="Unassembled WGS sequence"/>
</dbReference>
<dbReference type="AlphaFoldDB" id="A0A8I1AD15"/>
<dbReference type="RefSeq" id="WP_181731432.1">
    <property type="nucleotide sequence ID" value="NZ_JACEIR010000002.1"/>
</dbReference>
<gene>
    <name evidence="1" type="ORF">I8U20_07225</name>
</gene>
<evidence type="ECO:0000313" key="1">
    <source>
        <dbReference type="EMBL" id="MBH8595119.1"/>
    </source>
</evidence>
<sequence length="192" mass="22281">MVCNRFLSNGKPPWKRADWLVGSTDETVVRELREALGLDEELAGWYRECAPRMGELDFGGNPVQLYGPEELMDLQMNFSHDLQNMKRDPEWKIDWIVIADKGLDPLIYDMKSKGVYYARHGQRDITLKRLSPDLKGWIKALVVLCEICYLTYHGRFVDENGEISPKILQEMKEKLNAFLPGECIGNWWSLLE</sequence>
<accession>A0A8I1AD15</accession>
<evidence type="ECO:0008006" key="3">
    <source>
        <dbReference type="Google" id="ProtNLM"/>
    </source>
</evidence>
<comment type="caution">
    <text evidence="1">The sequence shown here is derived from an EMBL/GenBank/DDBJ whole genome shotgun (WGS) entry which is preliminary data.</text>
</comment>
<name>A0A8I1AD15_THEIN</name>
<organism evidence="1 2">
    <name type="scientific">Thermoactinomyces intermedius</name>
    <dbReference type="NCBI Taxonomy" id="2024"/>
    <lineage>
        <taxon>Bacteria</taxon>
        <taxon>Bacillati</taxon>
        <taxon>Bacillota</taxon>
        <taxon>Bacilli</taxon>
        <taxon>Bacillales</taxon>
        <taxon>Thermoactinomycetaceae</taxon>
        <taxon>Thermoactinomyces</taxon>
    </lineage>
</organism>
<proteinExistence type="predicted"/>
<reference evidence="1 2" key="1">
    <citation type="submission" date="2020-12" db="EMBL/GenBank/DDBJ databases">
        <title>WGS of Thermoactinomyces spp.</title>
        <authorList>
            <person name="Cheng K."/>
        </authorList>
    </citation>
    <scope>NUCLEOTIDE SEQUENCE [LARGE SCALE GENOMIC DNA]</scope>
    <source>
        <strain evidence="2">CICC 10671\DSM 43846</strain>
    </source>
</reference>
<keyword evidence="2" id="KW-1185">Reference proteome</keyword>
<protein>
    <recommendedName>
        <fullName evidence="3">Knr4/Smi1-like domain-containing protein</fullName>
    </recommendedName>
</protein>
<dbReference type="EMBL" id="JAECVW010000003">
    <property type="protein sequence ID" value="MBH8595119.1"/>
    <property type="molecule type" value="Genomic_DNA"/>
</dbReference>
<evidence type="ECO:0000313" key="2">
    <source>
        <dbReference type="Proteomes" id="UP000633619"/>
    </source>
</evidence>